<dbReference type="Proteomes" id="UP001328107">
    <property type="component" value="Unassembled WGS sequence"/>
</dbReference>
<comment type="caution">
    <text evidence="9">The sequence shown here is derived from an EMBL/GenBank/DDBJ whole genome shotgun (WGS) entry which is preliminary data.</text>
</comment>
<keyword evidence="4 6" id="KW-0539">Nucleus</keyword>
<reference evidence="10" key="1">
    <citation type="submission" date="2022-10" db="EMBL/GenBank/DDBJ databases">
        <title>Genome assembly of Pristionchus species.</title>
        <authorList>
            <person name="Yoshida K."/>
            <person name="Sommer R.J."/>
        </authorList>
    </citation>
    <scope>NUCLEOTIDE SEQUENCE [LARGE SCALE GENOMIC DNA]</scope>
    <source>
        <strain evidence="10">RS5460</strain>
    </source>
</reference>
<sequence>MDLDDEAADFFGEDELFGDTDAIGEDEAIEDNRYDGVGGGSKDDLSDFMKKEKKAGSTRKKTNPRALLNEKSLIGRDGIQTLKESFTNYNPNAKADPYSHLPGLLKKYQHWAHVLAPRMKFEDVISRCEQLGEKRPIKVYMAKIRMGMPLTDEDFEMETTSRKRRNSEDGIITTEYASDRERSPSPPPRKKSLSPPPKNIEPAQPRSLFGPAKTSAPAVVPIVSSAAATQLTEEQRRRIAENRLRAMELRAKREEEEREKEERERRREEEENMPPEERMEEAPTLDEDEIMAQFDDFE</sequence>
<dbReference type="GO" id="GO:0043111">
    <property type="term" value="P:replication fork arrest"/>
    <property type="evidence" value="ECO:0007669"/>
    <property type="project" value="TreeGrafter"/>
</dbReference>
<feature type="compositionally biased region" description="Basic residues" evidence="7">
    <location>
        <begin position="51"/>
        <end position="63"/>
    </location>
</feature>
<dbReference type="PANTHER" id="PTHR13220">
    <property type="entry name" value="TIMELESS INTERACTING-RELATED"/>
    <property type="match status" value="1"/>
</dbReference>
<feature type="compositionally biased region" description="Basic and acidic residues" evidence="7">
    <location>
        <begin position="248"/>
        <end position="281"/>
    </location>
</feature>
<evidence type="ECO:0000256" key="3">
    <source>
        <dbReference type="ARBA" id="ARBA00022763"/>
    </source>
</evidence>
<organism evidence="9 10">
    <name type="scientific">Pristionchus mayeri</name>
    <dbReference type="NCBI Taxonomy" id="1317129"/>
    <lineage>
        <taxon>Eukaryota</taxon>
        <taxon>Metazoa</taxon>
        <taxon>Ecdysozoa</taxon>
        <taxon>Nematoda</taxon>
        <taxon>Chromadorea</taxon>
        <taxon>Rhabditida</taxon>
        <taxon>Rhabditina</taxon>
        <taxon>Diplogasteromorpha</taxon>
        <taxon>Diplogasteroidea</taxon>
        <taxon>Neodiplogasteridae</taxon>
        <taxon>Pristionchus</taxon>
    </lineage>
</organism>
<dbReference type="InterPro" id="IPR012923">
    <property type="entry name" value="Csm3"/>
</dbReference>
<evidence type="ECO:0000256" key="6">
    <source>
        <dbReference type="RuleBase" id="RU366049"/>
    </source>
</evidence>
<dbReference type="GO" id="GO:0003677">
    <property type="term" value="F:DNA binding"/>
    <property type="evidence" value="ECO:0007669"/>
    <property type="project" value="TreeGrafter"/>
</dbReference>
<evidence type="ECO:0000313" key="10">
    <source>
        <dbReference type="Proteomes" id="UP001328107"/>
    </source>
</evidence>
<evidence type="ECO:0000256" key="2">
    <source>
        <dbReference type="ARBA" id="ARBA00006075"/>
    </source>
</evidence>
<feature type="region of interest" description="Disordered" evidence="7">
    <location>
        <begin position="18"/>
        <end position="63"/>
    </location>
</feature>
<dbReference type="PANTHER" id="PTHR13220:SF11">
    <property type="entry name" value="TIMELESS-INTERACTING PROTEIN"/>
    <property type="match status" value="1"/>
</dbReference>
<evidence type="ECO:0000256" key="5">
    <source>
        <dbReference type="ARBA" id="ARBA00023306"/>
    </source>
</evidence>
<dbReference type="GO" id="GO:0031297">
    <property type="term" value="P:replication fork processing"/>
    <property type="evidence" value="ECO:0007669"/>
    <property type="project" value="UniProtKB-UniRule"/>
</dbReference>
<keyword evidence="5 6" id="KW-0131">Cell cycle</keyword>
<feature type="compositionally biased region" description="Acidic residues" evidence="7">
    <location>
        <begin position="18"/>
        <end position="29"/>
    </location>
</feature>
<evidence type="ECO:0000259" key="8">
    <source>
        <dbReference type="Pfam" id="PF07962"/>
    </source>
</evidence>
<feature type="region of interest" description="Disordered" evidence="7">
    <location>
        <begin position="248"/>
        <end position="298"/>
    </location>
</feature>
<dbReference type="InterPro" id="IPR040038">
    <property type="entry name" value="TIPIN/Csm3/Swi3"/>
</dbReference>
<feature type="compositionally biased region" description="Basic and acidic residues" evidence="7">
    <location>
        <begin position="41"/>
        <end position="50"/>
    </location>
</feature>
<comment type="function">
    <text evidence="6">Plays an important role in the control of DNA replication and the maintenance of replication fork stability.</text>
</comment>
<comment type="subcellular location">
    <subcellularLocation>
        <location evidence="1 6">Nucleus</location>
    </subcellularLocation>
</comment>
<evidence type="ECO:0000256" key="4">
    <source>
        <dbReference type="ARBA" id="ARBA00023242"/>
    </source>
</evidence>
<evidence type="ECO:0000313" key="9">
    <source>
        <dbReference type="EMBL" id="GMR53385.1"/>
    </source>
</evidence>
<dbReference type="Pfam" id="PF07962">
    <property type="entry name" value="Swi3"/>
    <property type="match status" value="1"/>
</dbReference>
<protein>
    <recommendedName>
        <fullName evidence="6">TIMELESS-interacting protein</fullName>
    </recommendedName>
</protein>
<evidence type="ECO:0000256" key="1">
    <source>
        <dbReference type="ARBA" id="ARBA00004123"/>
    </source>
</evidence>
<dbReference type="GO" id="GO:0006974">
    <property type="term" value="P:DNA damage response"/>
    <property type="evidence" value="ECO:0007669"/>
    <property type="project" value="UniProtKB-KW"/>
</dbReference>
<name>A0AAN5I6T6_9BILA</name>
<dbReference type="EMBL" id="BTRK01000005">
    <property type="protein sequence ID" value="GMR53385.1"/>
    <property type="molecule type" value="Genomic_DNA"/>
</dbReference>
<comment type="similarity">
    <text evidence="2 6">Belongs to the CSM3 family.</text>
</comment>
<accession>A0AAN5I6T6</accession>
<feature type="region of interest" description="Disordered" evidence="7">
    <location>
        <begin position="152"/>
        <end position="213"/>
    </location>
</feature>
<feature type="compositionally biased region" description="Acidic residues" evidence="7">
    <location>
        <begin position="283"/>
        <end position="298"/>
    </location>
</feature>
<keyword evidence="3 6" id="KW-0227">DNA damage</keyword>
<dbReference type="GO" id="GO:0000076">
    <property type="term" value="P:DNA replication checkpoint signaling"/>
    <property type="evidence" value="ECO:0007669"/>
    <property type="project" value="UniProtKB-UniRule"/>
</dbReference>
<gene>
    <name evidence="9" type="ORF">PMAYCL1PPCAC_23580</name>
</gene>
<keyword evidence="10" id="KW-1185">Reference proteome</keyword>
<proteinExistence type="inferred from homology"/>
<dbReference type="AlphaFoldDB" id="A0AAN5I6T6"/>
<evidence type="ECO:0000256" key="7">
    <source>
        <dbReference type="SAM" id="MobiDB-lite"/>
    </source>
</evidence>
<feature type="domain" description="Chromosome segregation in meiosis protein 3" evidence="8">
    <location>
        <begin position="68"/>
        <end position="148"/>
    </location>
</feature>
<dbReference type="GO" id="GO:0031298">
    <property type="term" value="C:replication fork protection complex"/>
    <property type="evidence" value="ECO:0007669"/>
    <property type="project" value="TreeGrafter"/>
</dbReference>